<feature type="region of interest" description="Disordered" evidence="1">
    <location>
        <begin position="1"/>
        <end position="37"/>
    </location>
</feature>
<evidence type="ECO:0000256" key="1">
    <source>
        <dbReference type="SAM" id="MobiDB-lite"/>
    </source>
</evidence>
<feature type="compositionally biased region" description="Basic residues" evidence="1">
    <location>
        <begin position="21"/>
        <end position="31"/>
    </location>
</feature>
<proteinExistence type="predicted"/>
<dbReference type="InterPro" id="IPR032704">
    <property type="entry name" value="Cms1"/>
</dbReference>
<protein>
    <submittedName>
        <fullName evidence="2">U3-containing 90S pre-ribosomal complex subunit-domain containing protein</fullName>
    </submittedName>
</protein>
<reference evidence="2" key="1">
    <citation type="journal article" date="2020" name="Stud. Mycol.">
        <title>101 Dothideomycetes genomes: a test case for predicting lifestyles and emergence of pathogens.</title>
        <authorList>
            <person name="Haridas S."/>
            <person name="Albert R."/>
            <person name="Binder M."/>
            <person name="Bloem J."/>
            <person name="Labutti K."/>
            <person name="Salamov A."/>
            <person name="Andreopoulos B."/>
            <person name="Baker S."/>
            <person name="Barry K."/>
            <person name="Bills G."/>
            <person name="Bluhm B."/>
            <person name="Cannon C."/>
            <person name="Castanera R."/>
            <person name="Culley D."/>
            <person name="Daum C."/>
            <person name="Ezra D."/>
            <person name="Gonzalez J."/>
            <person name="Henrissat B."/>
            <person name="Kuo A."/>
            <person name="Liang C."/>
            <person name="Lipzen A."/>
            <person name="Lutzoni F."/>
            <person name="Magnuson J."/>
            <person name="Mondo S."/>
            <person name="Nolan M."/>
            <person name="Ohm R."/>
            <person name="Pangilinan J."/>
            <person name="Park H.-J."/>
            <person name="Ramirez L."/>
            <person name="Alfaro M."/>
            <person name="Sun H."/>
            <person name="Tritt A."/>
            <person name="Yoshinaga Y."/>
            <person name="Zwiers L.-H."/>
            <person name="Turgeon B."/>
            <person name="Goodwin S."/>
            <person name="Spatafora J."/>
            <person name="Crous P."/>
            <person name="Grigoriev I."/>
        </authorList>
    </citation>
    <scope>NUCLEOTIDE SEQUENCE</scope>
    <source>
        <strain evidence="2">ATCC 16933</strain>
    </source>
</reference>
<dbReference type="GO" id="GO:0005634">
    <property type="term" value="C:nucleus"/>
    <property type="evidence" value="ECO:0007669"/>
    <property type="project" value="TreeGrafter"/>
</dbReference>
<organism evidence="2 3">
    <name type="scientific">Lineolata rhizophorae</name>
    <dbReference type="NCBI Taxonomy" id="578093"/>
    <lineage>
        <taxon>Eukaryota</taxon>
        <taxon>Fungi</taxon>
        <taxon>Dikarya</taxon>
        <taxon>Ascomycota</taxon>
        <taxon>Pezizomycotina</taxon>
        <taxon>Dothideomycetes</taxon>
        <taxon>Dothideomycetes incertae sedis</taxon>
        <taxon>Lineolatales</taxon>
        <taxon>Lineolataceae</taxon>
        <taxon>Lineolata</taxon>
    </lineage>
</organism>
<dbReference type="EMBL" id="MU001673">
    <property type="protein sequence ID" value="KAF2460270.1"/>
    <property type="molecule type" value="Genomic_DNA"/>
</dbReference>
<accession>A0A6A6P8G2</accession>
<gene>
    <name evidence="2" type="ORF">BDY21DRAFT_369322</name>
</gene>
<name>A0A6A6P8G2_9PEZI</name>
<dbReference type="PANTHER" id="PTHR24030:SF0">
    <property type="entry name" value="PROTEIN CMSS1"/>
    <property type="match status" value="1"/>
</dbReference>
<dbReference type="OrthoDB" id="1929311at2759"/>
<evidence type="ECO:0000313" key="2">
    <source>
        <dbReference type="EMBL" id="KAF2460270.1"/>
    </source>
</evidence>
<keyword evidence="3" id="KW-1185">Reference proteome</keyword>
<dbReference type="Proteomes" id="UP000799766">
    <property type="component" value="Unassembled WGS sequence"/>
</dbReference>
<dbReference type="InterPro" id="IPR027417">
    <property type="entry name" value="P-loop_NTPase"/>
</dbReference>
<dbReference type="Gene3D" id="3.40.50.300">
    <property type="entry name" value="P-loop containing nucleotide triphosphate hydrolases"/>
    <property type="match status" value="1"/>
</dbReference>
<sequence length="253" mass="28730">MSPSPRPEGKKRKAPHDESKKTKHAKRRKAKKPADINEDELDEKLGVNKAIAKMNSSLLADHIAQRLRRFDPNISLVELEDKYLPGRAIRDTVNWKKDRTMENLPTFLEHEAAEDLRTDPKVPGCPTTLVITSAGIRAADLTRALRTFQMNGCTVAKLFAKHIKLQEAIESCKKLKMNIGVGTPQRVHDLLEDGALSSKGLRRIVIDASYIDQKKRGIFDMKELFIPLFNLLSRPAFRKRYGDSSDLLELIFY</sequence>
<dbReference type="AlphaFoldDB" id="A0A6A6P8G2"/>
<evidence type="ECO:0000313" key="3">
    <source>
        <dbReference type="Proteomes" id="UP000799766"/>
    </source>
</evidence>
<dbReference type="GO" id="GO:0030686">
    <property type="term" value="C:90S preribosome"/>
    <property type="evidence" value="ECO:0007669"/>
    <property type="project" value="TreeGrafter"/>
</dbReference>
<dbReference type="Pfam" id="PF14617">
    <property type="entry name" value="CMS1"/>
    <property type="match status" value="1"/>
</dbReference>
<dbReference type="PANTHER" id="PTHR24030">
    <property type="entry name" value="PROTEIN CMSS1"/>
    <property type="match status" value="1"/>
</dbReference>